<evidence type="ECO:0000313" key="3">
    <source>
        <dbReference type="Proteomes" id="UP000005239"/>
    </source>
</evidence>
<reference evidence="2" key="2">
    <citation type="submission" date="2022-06" db="UniProtKB">
        <authorList>
            <consortium name="EnsemblMetazoa"/>
        </authorList>
    </citation>
    <scope>IDENTIFICATION</scope>
    <source>
        <strain evidence="2">PS312</strain>
    </source>
</reference>
<organism evidence="2 3">
    <name type="scientific">Pristionchus pacificus</name>
    <name type="common">Parasitic nematode worm</name>
    <dbReference type="NCBI Taxonomy" id="54126"/>
    <lineage>
        <taxon>Eukaryota</taxon>
        <taxon>Metazoa</taxon>
        <taxon>Ecdysozoa</taxon>
        <taxon>Nematoda</taxon>
        <taxon>Chromadorea</taxon>
        <taxon>Rhabditida</taxon>
        <taxon>Rhabditina</taxon>
        <taxon>Diplogasteromorpha</taxon>
        <taxon>Diplogasteroidea</taxon>
        <taxon>Neodiplogasteridae</taxon>
        <taxon>Pristionchus</taxon>
    </lineage>
</organism>
<evidence type="ECO:0000256" key="1">
    <source>
        <dbReference type="SAM" id="MobiDB-lite"/>
    </source>
</evidence>
<feature type="compositionally biased region" description="Basic and acidic residues" evidence="1">
    <location>
        <begin position="123"/>
        <end position="134"/>
    </location>
</feature>
<name>A0A2A6B9X4_PRIPA</name>
<dbReference type="EnsemblMetazoa" id="PPA25020.1">
    <property type="protein sequence ID" value="PPA25020.1"/>
    <property type="gene ID" value="WBGene00114574"/>
</dbReference>
<sequence length="171" mass="19397">KLHCPWREAERGPDPYEEALKVGQDDKYERTGQTDIELTFASIRVARERGRRAINSIAPEKENKERLELIDKGELIEDDKKADTLEVVDSVAECKQAEVFKAKSRTRTETQTETSGTITDQALNRKSDKNIQRKEKCRIHGKIHKNGCSAGEKTRGSTVDREDSGTGPERR</sequence>
<accession>A0A8R1UF60</accession>
<feature type="region of interest" description="Disordered" evidence="1">
    <location>
        <begin position="102"/>
        <end position="171"/>
    </location>
</feature>
<evidence type="ECO:0000313" key="2">
    <source>
        <dbReference type="EnsemblMetazoa" id="PPA25020.1"/>
    </source>
</evidence>
<proteinExistence type="predicted"/>
<reference evidence="3" key="1">
    <citation type="journal article" date="2008" name="Nat. Genet.">
        <title>The Pristionchus pacificus genome provides a unique perspective on nematode lifestyle and parasitism.</title>
        <authorList>
            <person name="Dieterich C."/>
            <person name="Clifton S.W."/>
            <person name="Schuster L.N."/>
            <person name="Chinwalla A."/>
            <person name="Delehaunty K."/>
            <person name="Dinkelacker I."/>
            <person name="Fulton L."/>
            <person name="Fulton R."/>
            <person name="Godfrey J."/>
            <person name="Minx P."/>
            <person name="Mitreva M."/>
            <person name="Roeseler W."/>
            <person name="Tian H."/>
            <person name="Witte H."/>
            <person name="Yang S.P."/>
            <person name="Wilson R.K."/>
            <person name="Sommer R.J."/>
        </authorList>
    </citation>
    <scope>NUCLEOTIDE SEQUENCE [LARGE SCALE GENOMIC DNA]</scope>
    <source>
        <strain evidence="3">PS312</strain>
    </source>
</reference>
<feature type="compositionally biased region" description="Basic residues" evidence="1">
    <location>
        <begin position="135"/>
        <end position="145"/>
    </location>
</feature>
<dbReference type="Proteomes" id="UP000005239">
    <property type="component" value="Unassembled WGS sequence"/>
</dbReference>
<gene>
    <name evidence="2" type="primary">WBGene00114574</name>
</gene>
<accession>A0A2A6B9X4</accession>
<keyword evidence="3" id="KW-1185">Reference proteome</keyword>
<protein>
    <submittedName>
        <fullName evidence="2">Uncharacterized protein</fullName>
    </submittedName>
</protein>
<feature type="compositionally biased region" description="Basic and acidic residues" evidence="1">
    <location>
        <begin position="152"/>
        <end position="171"/>
    </location>
</feature>
<dbReference type="AlphaFoldDB" id="A0A2A6B9X4"/>